<comment type="catalytic activity">
    <reaction evidence="13">
        <text>N(6)-hydroxy-dATP + H2O = N(6)-hydroxy-dAMP + diphosphate + H(+)</text>
        <dbReference type="Rhea" id="RHEA:83971"/>
        <dbReference type="ChEBI" id="CHEBI:15377"/>
        <dbReference type="ChEBI" id="CHEBI:15378"/>
        <dbReference type="ChEBI" id="CHEBI:33019"/>
        <dbReference type="ChEBI" id="CHEBI:233529"/>
        <dbReference type="ChEBI" id="CHEBI:233530"/>
    </reaction>
    <physiologicalReaction direction="left-to-right" evidence="13">
        <dbReference type="Rhea" id="RHEA:83972"/>
    </physiologicalReaction>
</comment>
<keyword evidence="16" id="KW-1185">Reference proteome</keyword>
<dbReference type="Pfam" id="PF01725">
    <property type="entry name" value="Ham1p_like"/>
    <property type="match status" value="1"/>
</dbReference>
<dbReference type="Proteomes" id="UP001328107">
    <property type="component" value="Unassembled WGS sequence"/>
</dbReference>
<reference evidence="16" key="1">
    <citation type="submission" date="2022-10" db="EMBL/GenBank/DDBJ databases">
        <title>Genome assembly of Pristionchus species.</title>
        <authorList>
            <person name="Yoshida K."/>
            <person name="Sommer R.J."/>
        </authorList>
    </citation>
    <scope>NUCLEOTIDE SEQUENCE [LARGE SCALE GENOMIC DNA]</scope>
    <source>
        <strain evidence="16">RS5460</strain>
    </source>
</reference>
<feature type="non-terminal residue" evidence="15">
    <location>
        <position position="186"/>
    </location>
</feature>
<evidence type="ECO:0000256" key="7">
    <source>
        <dbReference type="ARBA" id="ARBA00022842"/>
    </source>
</evidence>
<dbReference type="GO" id="GO:0036220">
    <property type="term" value="F:ITP diphosphatase activity"/>
    <property type="evidence" value="ECO:0007669"/>
    <property type="project" value="UniProtKB-EC"/>
</dbReference>
<organism evidence="15 16">
    <name type="scientific">Pristionchus mayeri</name>
    <dbReference type="NCBI Taxonomy" id="1317129"/>
    <lineage>
        <taxon>Eukaryota</taxon>
        <taxon>Metazoa</taxon>
        <taxon>Ecdysozoa</taxon>
        <taxon>Nematoda</taxon>
        <taxon>Chromadorea</taxon>
        <taxon>Rhabditida</taxon>
        <taxon>Rhabditina</taxon>
        <taxon>Diplogasteromorpha</taxon>
        <taxon>Diplogasteroidea</taxon>
        <taxon>Neodiplogasteridae</taxon>
        <taxon>Pristionchus</taxon>
    </lineage>
</organism>
<dbReference type="EMBL" id="BTRK01000003">
    <property type="protein sequence ID" value="GMR43462.1"/>
    <property type="molecule type" value="Genomic_DNA"/>
</dbReference>
<name>A0AAN4ZLH1_9BILA</name>
<dbReference type="AlphaFoldDB" id="A0AAN4ZLH1"/>
<keyword evidence="8" id="KW-0546">Nucleotide metabolism</keyword>
<evidence type="ECO:0000256" key="2">
    <source>
        <dbReference type="ARBA" id="ARBA00008023"/>
    </source>
</evidence>
<dbReference type="PANTHER" id="PTHR11067:SF9">
    <property type="entry name" value="INOSINE TRIPHOSPHATE PYROPHOSPHATASE"/>
    <property type="match status" value="1"/>
</dbReference>
<protein>
    <recommendedName>
        <fullName evidence="10">XTP/dITP diphosphatase</fullName>
        <ecNumber evidence="10">3.6.1.66</ecNumber>
    </recommendedName>
</protein>
<dbReference type="InterPro" id="IPR029001">
    <property type="entry name" value="ITPase-like_fam"/>
</dbReference>
<keyword evidence="6 14" id="KW-0378">Hydrolase</keyword>
<accession>A0AAN4ZLH1</accession>
<evidence type="ECO:0000256" key="4">
    <source>
        <dbReference type="ARBA" id="ARBA00022723"/>
    </source>
</evidence>
<keyword evidence="3" id="KW-0963">Cytoplasm</keyword>
<evidence type="ECO:0000256" key="8">
    <source>
        <dbReference type="ARBA" id="ARBA00023080"/>
    </source>
</evidence>
<dbReference type="GO" id="GO:0009117">
    <property type="term" value="P:nucleotide metabolic process"/>
    <property type="evidence" value="ECO:0007669"/>
    <property type="project" value="UniProtKB-KW"/>
</dbReference>
<comment type="subcellular location">
    <subcellularLocation>
        <location evidence="1">Cytoplasm</location>
    </subcellularLocation>
</comment>
<comment type="similarity">
    <text evidence="2 14">Belongs to the HAM1 NTPase family.</text>
</comment>
<dbReference type="EC" id="3.6.1.66" evidence="10"/>
<dbReference type="FunFam" id="3.90.950.10:FF:000003">
    <property type="entry name" value="Inosine triphosphate pyrophosphatase"/>
    <property type="match status" value="1"/>
</dbReference>
<comment type="catalytic activity">
    <reaction evidence="12">
        <text>dITP + H2O = dIMP + diphosphate + H(+)</text>
        <dbReference type="Rhea" id="RHEA:28342"/>
        <dbReference type="ChEBI" id="CHEBI:15377"/>
        <dbReference type="ChEBI" id="CHEBI:15378"/>
        <dbReference type="ChEBI" id="CHEBI:33019"/>
        <dbReference type="ChEBI" id="CHEBI:61194"/>
        <dbReference type="ChEBI" id="CHEBI:61382"/>
        <dbReference type="EC" id="3.6.1.66"/>
    </reaction>
    <physiologicalReaction direction="left-to-right" evidence="12">
        <dbReference type="Rhea" id="RHEA:28343"/>
    </physiologicalReaction>
</comment>
<evidence type="ECO:0000313" key="15">
    <source>
        <dbReference type="EMBL" id="GMR43462.1"/>
    </source>
</evidence>
<dbReference type="HAMAP" id="MF_03148">
    <property type="entry name" value="HAM1_NTPase"/>
    <property type="match status" value="1"/>
</dbReference>
<evidence type="ECO:0000256" key="14">
    <source>
        <dbReference type="RuleBase" id="RU003781"/>
    </source>
</evidence>
<evidence type="ECO:0000256" key="1">
    <source>
        <dbReference type="ARBA" id="ARBA00004496"/>
    </source>
</evidence>
<keyword evidence="7" id="KW-0460">Magnesium</keyword>
<sequence>LKMSPLLPLTFVSGNPGKVSEVASALDGLYEVTNVDIDLDEIQGDIEEIARRKCEEATNHVEGFVMVEDTGLEFTALGGLPGPYIKWFLKSMGSSGLHSMLEGFEDKGGRAVCALAYASGRGEPVTVVKGVCEGRIVAPRGEGNFGWDSCFEPAGSDKTFAEMTKEEKNACSHRSRALATLREELE</sequence>
<dbReference type="Gene3D" id="3.90.950.10">
    <property type="match status" value="1"/>
</dbReference>
<dbReference type="NCBIfam" id="TIGR00042">
    <property type="entry name" value="RdgB/HAM1 family non-canonical purine NTP pyrophosphatase"/>
    <property type="match status" value="1"/>
</dbReference>
<keyword evidence="4" id="KW-0479">Metal-binding</keyword>
<dbReference type="GO" id="GO:0000166">
    <property type="term" value="F:nucleotide binding"/>
    <property type="evidence" value="ECO:0007669"/>
    <property type="project" value="UniProtKB-KW"/>
</dbReference>
<evidence type="ECO:0000256" key="3">
    <source>
        <dbReference type="ARBA" id="ARBA00022490"/>
    </source>
</evidence>
<dbReference type="GO" id="GO:0009143">
    <property type="term" value="P:nucleoside triphosphate catabolic process"/>
    <property type="evidence" value="ECO:0007669"/>
    <property type="project" value="InterPro"/>
</dbReference>
<evidence type="ECO:0000256" key="5">
    <source>
        <dbReference type="ARBA" id="ARBA00022741"/>
    </source>
</evidence>
<dbReference type="PANTHER" id="PTHR11067">
    <property type="entry name" value="INOSINE TRIPHOSPHATE PYROPHOSPHATASE/HAM1 PROTEIN"/>
    <property type="match status" value="1"/>
</dbReference>
<evidence type="ECO:0000256" key="13">
    <source>
        <dbReference type="ARBA" id="ARBA00093271"/>
    </source>
</evidence>
<dbReference type="CDD" id="cd00515">
    <property type="entry name" value="HAM1"/>
    <property type="match status" value="1"/>
</dbReference>
<dbReference type="InterPro" id="IPR002637">
    <property type="entry name" value="RdgB/HAM1"/>
</dbReference>
<evidence type="ECO:0000256" key="12">
    <source>
        <dbReference type="ARBA" id="ARBA00093255"/>
    </source>
</evidence>
<comment type="function">
    <text evidence="9">Pyrophosphatase that hydrolyzes the non-canonical purine nucleotides inosine triphosphate (ITP), deoxyinosine triphosphate (dITP) as well as 2'-deoxy-N-6-hydroxylaminopurine triphosphate (dHAPTP) and xanthosine 5'-triphosphate (XTP) to their respective monophosphate derivatives. The enzyme does not distinguish between the deoxy- and ribose forms. Probably excludes non-canonical purines from RNA and DNA precursor pools, thus preventing their incorporation into RNA and DNA and avoiding chromosomal lesions.</text>
</comment>
<evidence type="ECO:0000256" key="10">
    <source>
        <dbReference type="ARBA" id="ARBA00066468"/>
    </source>
</evidence>
<evidence type="ECO:0000313" key="16">
    <source>
        <dbReference type="Proteomes" id="UP001328107"/>
    </source>
</evidence>
<evidence type="ECO:0000256" key="11">
    <source>
        <dbReference type="ARBA" id="ARBA00093218"/>
    </source>
</evidence>
<comment type="catalytic activity">
    <reaction evidence="11">
        <text>ITP + H2O = IMP + diphosphate + H(+)</text>
        <dbReference type="Rhea" id="RHEA:29399"/>
        <dbReference type="ChEBI" id="CHEBI:15377"/>
        <dbReference type="ChEBI" id="CHEBI:15378"/>
        <dbReference type="ChEBI" id="CHEBI:33019"/>
        <dbReference type="ChEBI" id="CHEBI:58053"/>
        <dbReference type="ChEBI" id="CHEBI:61402"/>
        <dbReference type="EC" id="3.6.1.66"/>
    </reaction>
    <physiologicalReaction direction="left-to-right" evidence="11">
        <dbReference type="Rhea" id="RHEA:29400"/>
    </physiologicalReaction>
</comment>
<proteinExistence type="inferred from homology"/>
<dbReference type="InterPro" id="IPR027502">
    <property type="entry name" value="ITPase"/>
</dbReference>
<gene>
    <name evidence="15" type="ORF">PMAYCL1PPCAC_13657</name>
</gene>
<keyword evidence="5" id="KW-0547">Nucleotide-binding</keyword>
<dbReference type="GO" id="GO:0046872">
    <property type="term" value="F:metal ion binding"/>
    <property type="evidence" value="ECO:0007669"/>
    <property type="project" value="UniProtKB-KW"/>
</dbReference>
<evidence type="ECO:0000256" key="9">
    <source>
        <dbReference type="ARBA" id="ARBA00054940"/>
    </source>
</evidence>
<comment type="caution">
    <text evidence="15">The sequence shown here is derived from an EMBL/GenBank/DDBJ whole genome shotgun (WGS) entry which is preliminary data.</text>
</comment>
<evidence type="ECO:0000256" key="6">
    <source>
        <dbReference type="ARBA" id="ARBA00022801"/>
    </source>
</evidence>
<dbReference type="SUPFAM" id="SSF52972">
    <property type="entry name" value="ITPase-like"/>
    <property type="match status" value="1"/>
</dbReference>
<dbReference type="GO" id="GO:0005737">
    <property type="term" value="C:cytoplasm"/>
    <property type="evidence" value="ECO:0007669"/>
    <property type="project" value="UniProtKB-SubCell"/>
</dbReference>
<feature type="non-terminal residue" evidence="15">
    <location>
        <position position="1"/>
    </location>
</feature>